<feature type="region of interest" description="Disordered" evidence="2">
    <location>
        <begin position="2963"/>
        <end position="3009"/>
    </location>
</feature>
<evidence type="ECO:0000256" key="1">
    <source>
        <dbReference type="ARBA" id="ARBA00007234"/>
    </source>
</evidence>
<reference evidence="5 6" key="1">
    <citation type="journal article" date="2016" name="Mol. Biol. Evol.">
        <title>Comparative Genomics of Early-Diverging Mushroom-Forming Fungi Provides Insights into the Origins of Lignocellulose Decay Capabilities.</title>
        <authorList>
            <person name="Nagy L.G."/>
            <person name="Riley R."/>
            <person name="Tritt A."/>
            <person name="Adam C."/>
            <person name="Daum C."/>
            <person name="Floudas D."/>
            <person name="Sun H."/>
            <person name="Yadav J.S."/>
            <person name="Pangilinan J."/>
            <person name="Larsson K.H."/>
            <person name="Matsuura K."/>
            <person name="Barry K."/>
            <person name="Labutti K."/>
            <person name="Kuo R."/>
            <person name="Ohm R.A."/>
            <person name="Bhattacharya S.S."/>
            <person name="Shirouzu T."/>
            <person name="Yoshinaga Y."/>
            <person name="Martin F.M."/>
            <person name="Grigoriev I.V."/>
            <person name="Hibbett D.S."/>
        </authorList>
    </citation>
    <scope>NUCLEOTIDE SEQUENCE [LARGE SCALE GENOMIC DNA]</scope>
    <source>
        <strain evidence="5 6">L-15889</strain>
    </source>
</reference>
<dbReference type="InterPro" id="IPR014009">
    <property type="entry name" value="PIK_FAT"/>
</dbReference>
<dbReference type="Pfam" id="PF02259">
    <property type="entry name" value="FAT"/>
    <property type="match status" value="1"/>
</dbReference>
<dbReference type="InterPro" id="IPR050517">
    <property type="entry name" value="DDR_Repair_Kinase"/>
</dbReference>
<dbReference type="SUPFAM" id="SSF48371">
    <property type="entry name" value="ARM repeat"/>
    <property type="match status" value="3"/>
</dbReference>
<evidence type="ECO:0000259" key="4">
    <source>
        <dbReference type="PROSITE" id="PS51189"/>
    </source>
</evidence>
<dbReference type="EMBL" id="KV429033">
    <property type="protein sequence ID" value="KZT74387.1"/>
    <property type="molecule type" value="Genomic_DNA"/>
</dbReference>
<dbReference type="GO" id="GO:0035267">
    <property type="term" value="C:NuA4 histone acetyltransferase complex"/>
    <property type="evidence" value="ECO:0007669"/>
    <property type="project" value="TreeGrafter"/>
</dbReference>
<dbReference type="InterPro" id="IPR046805">
    <property type="entry name" value="Tra1_ring"/>
</dbReference>
<accession>A0A165U4G3</accession>
<dbReference type="PANTHER" id="PTHR11139:SF1">
    <property type="entry name" value="TRANSFORMATION_TRANSCRIPTION DOMAIN-ASSOCIATED PROTEIN"/>
    <property type="match status" value="1"/>
</dbReference>
<dbReference type="InterPro" id="IPR016024">
    <property type="entry name" value="ARM-type_fold"/>
</dbReference>
<evidence type="ECO:0000256" key="2">
    <source>
        <dbReference type="SAM" id="MobiDB-lite"/>
    </source>
</evidence>
<dbReference type="InterPro" id="IPR036940">
    <property type="entry name" value="PI3/4_kinase_cat_sf"/>
</dbReference>
<dbReference type="SMART" id="SM00146">
    <property type="entry name" value="PI3Kc"/>
    <property type="match status" value="1"/>
</dbReference>
<comment type="similarity">
    <text evidence="1">Belongs to the PI3/PI4-kinase family. TRA1 subfamily.</text>
</comment>
<dbReference type="GO" id="GO:0000124">
    <property type="term" value="C:SAGA complex"/>
    <property type="evidence" value="ECO:0007669"/>
    <property type="project" value="TreeGrafter"/>
</dbReference>
<dbReference type="Pfam" id="PF20206">
    <property type="entry name" value="Tra1_ring"/>
    <property type="match status" value="1"/>
</dbReference>
<proteinExistence type="inferred from homology"/>
<dbReference type="InterPro" id="IPR046807">
    <property type="entry name" value="Tra1_central"/>
</dbReference>
<dbReference type="PROSITE" id="PS50290">
    <property type="entry name" value="PI3_4_KINASE_3"/>
    <property type="match status" value="1"/>
</dbReference>
<dbReference type="GO" id="GO:0006281">
    <property type="term" value="P:DNA repair"/>
    <property type="evidence" value="ECO:0007669"/>
    <property type="project" value="TreeGrafter"/>
</dbReference>
<feature type="domain" description="FAT" evidence="4">
    <location>
        <begin position="2383"/>
        <end position="2941"/>
    </location>
</feature>
<dbReference type="Pfam" id="PF00454">
    <property type="entry name" value="PI3_PI4_kinase"/>
    <property type="match status" value="1"/>
</dbReference>
<gene>
    <name evidence="5" type="ORF">DAEQUDRAFT_701688</name>
</gene>
<evidence type="ECO:0000313" key="6">
    <source>
        <dbReference type="Proteomes" id="UP000076727"/>
    </source>
</evidence>
<dbReference type="GO" id="GO:0005634">
    <property type="term" value="C:nucleus"/>
    <property type="evidence" value="ECO:0007669"/>
    <property type="project" value="TreeGrafter"/>
</dbReference>
<organism evidence="5 6">
    <name type="scientific">Daedalea quercina L-15889</name>
    <dbReference type="NCBI Taxonomy" id="1314783"/>
    <lineage>
        <taxon>Eukaryota</taxon>
        <taxon>Fungi</taxon>
        <taxon>Dikarya</taxon>
        <taxon>Basidiomycota</taxon>
        <taxon>Agaricomycotina</taxon>
        <taxon>Agaricomycetes</taxon>
        <taxon>Polyporales</taxon>
        <taxon>Fomitopsis</taxon>
    </lineage>
</organism>
<protein>
    <submittedName>
        <fullName evidence="5">FAT-domain-containing protein</fullName>
    </submittedName>
</protein>
<dbReference type="OrthoDB" id="5570127at2759"/>
<dbReference type="PANTHER" id="PTHR11139">
    <property type="entry name" value="ATAXIA TELANGIECTASIA MUTATED ATM -RELATED"/>
    <property type="match status" value="1"/>
</dbReference>
<evidence type="ECO:0000259" key="3">
    <source>
        <dbReference type="PROSITE" id="PS50290"/>
    </source>
</evidence>
<name>A0A165U4G3_9APHY</name>
<dbReference type="GO" id="GO:0006355">
    <property type="term" value="P:regulation of DNA-templated transcription"/>
    <property type="evidence" value="ECO:0007669"/>
    <property type="project" value="TreeGrafter"/>
</dbReference>
<feature type="domain" description="PI3K/PI4K catalytic" evidence="3">
    <location>
        <begin position="3182"/>
        <end position="3524"/>
    </location>
</feature>
<evidence type="ECO:0000313" key="5">
    <source>
        <dbReference type="EMBL" id="KZT74387.1"/>
    </source>
</evidence>
<dbReference type="InterPro" id="IPR000403">
    <property type="entry name" value="PI3/4_kinase_cat_dom"/>
</dbReference>
<dbReference type="PROSITE" id="PS51189">
    <property type="entry name" value="FAT"/>
    <property type="match status" value="1"/>
</dbReference>
<dbReference type="Gene3D" id="1.10.1070.11">
    <property type="entry name" value="Phosphatidylinositol 3-/4-kinase, catalytic domain"/>
    <property type="match status" value="1"/>
</dbReference>
<dbReference type="SUPFAM" id="SSF56112">
    <property type="entry name" value="Protein kinase-like (PK-like)"/>
    <property type="match status" value="1"/>
</dbReference>
<dbReference type="STRING" id="1314783.A0A165U4G3"/>
<keyword evidence="6" id="KW-1185">Reference proteome</keyword>
<dbReference type="Proteomes" id="UP000076727">
    <property type="component" value="Unassembled WGS sequence"/>
</dbReference>
<dbReference type="InterPro" id="IPR011009">
    <property type="entry name" value="Kinase-like_dom_sf"/>
</dbReference>
<dbReference type="Pfam" id="PF20175">
    <property type="entry name" value="Tra1_central"/>
    <property type="match status" value="1"/>
</dbReference>
<feature type="compositionally biased region" description="Low complexity" evidence="2">
    <location>
        <begin position="2987"/>
        <end position="3006"/>
    </location>
</feature>
<dbReference type="CDD" id="cd05163">
    <property type="entry name" value="PIKK_TRRAP"/>
    <property type="match status" value="1"/>
</dbReference>
<sequence>MDGTPTLTTAADLEMRAARVADPGTDLKTKLNVAYELREMIDVVREAEAARVIPHMVPILLDILRTGEVAYNKDALEFQFRRCLLDIIHRLPANEGVKPQAGSLFSTMIHLLRHDNEENGSVCCKIIGDIVRSYRILTDEMLKEYLDLYAEVLRNIESLVEETLSADSAVVDANIALPAQRSFKVLGEYAMATVSLTQTYRQMVLPALQAFLPLNVSVLMVQAPVQREAKENYEAMGGHWAGMAPGFKNPSVYADFTSAQVKLLSCLAFMYRGGAEQFGAEGDTLAVTCIRLLQDCPPTAIAARRDLMVVFRHLLNTPYRRAIIPEIDKIFDDRVLWGTGVGCREAIRQSAFACAGDLAHHLRPDMTPAQLTNVCLLFLRHLLDPRLPDALHHLCAKVIFGFLDPIATKDTQQSAAGTLRTVLDTLVDKVSAMADTQTYLANKIASMSKAEKAKEDESSFDYTTIEKARPVGGAMYAVEKPGDALIGHRQLTRTLMPGFRVTLSALKKCDAPVADGTVISRLFDSSIRCIAAFDGEPREAHEALEWLGNSLIEVNLHVFQEVWTRKIEFFFTYTEKHPVLMHLAQVLFSRESSSPTLVAIMLRFLVNHLPELGDQDDKAAAVVIRLFKLTFGAVGLFPPANEPILASHLGKLIMDCFPLAAKAAKPTNYFLLLRLLFRAIGGGGGRFEMLYKEVLPLLPEMLESLNRQLLVSEGPTRDLVAELCLTVPLRLTHLLPYLSYLMRPLVLALRGTPEMVSQGIRTLELCIDNLTPDFLDPTLNAVLRDLMEALHKQLKPLPANHQHSHTTIRILGKLGGRNRRLLDKEPSLSYRNHIDLTKARVSFGGTVQAIELSPVVSLASSTLASGKVVASYRLHAYNFLETCLALLLHEGLSSRDREQVFVSCLESLHDALHMEGLRERANKALQGVSRYIVFTEVRRHSSRDPTLRRYPSRQLTCFLDAMPHGLARDNPTEAQKAQELLSALLLELVEMVNLPDVTTQDIAPTLSQIAARFSALCLEDSWVRRAAGCTGIRIMTRVPGLGVKWVNDRELDLIRVLLCVLKDMQYDLPRDVDHVVNVLLEVIRVGVAESPLGEEGSSARMKLTVLMNMIMAELASSSAIVRTAAQKCVELLAELYHQRPAELFMSNRDRLLSQLYTKPLRALPFQMQIGIIEAVRYCISLQPPLPELNDELLRLLHETLALADADDMALVGRNNARQVSVEIIKLRVACIKLLTASMPLTDFFAKQHQTRQKVTGVYFKSLYSPSPEVKEVAHEGLRMVLTHQTRLPKELLQTGLRPILMNLADPKRLSIPGLEGLARLLELLTNYFKVEIGHKLLDHFRVVADPQMLQASSRLPLVENEGITKLVRLANIFHLLPSAAHIFLENLVNAIVQTEAQMHFSGQSPFSEPLAKYLDRYPAEAVDFFMRHLHFPRHVRTFRSILQAKLATNVLRELASRTSLIVSGCLDGRDPSLVLPGLLVCSDLAELIPDWLTSNPYVVDAVLALWAIEPTAIDPLGASVPDVRQRYSLLISIFMKALQQTPRIDLLFPLVAVFSRSIPWDVVRVTQFLYEHVAFSSDLAFKRNVLTRFVIWFLDQSVPATYKVHFIQYVVTPTLLVYSTRSSSKLGLLDDSLVNKIHVHIWQPMNDDAAFAQDDDAFRVELLHLTTVMVHRYPEYLQDAKKDIIRCAWHYITSEDAIVKQTAYLLAARFFEAFEGPQKFHLRVWTGLLKPPHIEAKALVRQALDIIAPVLLRSQTFDSGYPQWAKTTRRLLAEEGAGWQQVALIYHLIVRQRSLFYPVRALFVPHIVNYVSKLGLGQASHDIRTLYECRSLSVEILQVVFDWEQQATSSAPAASATQDMKGLIPNAEGSWITPLPLRESIVSYLVRLCTIAHDAQTRAGILPRALELMRSIVGPNGWSDVTFKLHFFSRALEQNDFKGDAAMLAQAQSSAKVLQVICAEKDDSWFLANSGILSRLVRKGLLSEDSSLQDSLHVVYEHLIRLFPIPKEDEEQPSEMSDFHTFVYASIGENLRITEESRTNTAPVLRGVLLMVKSIVQTTPERVEPFAVPLMKLLSKLAKDHIQSSQSTPGFEQNVRLIMSILEISQQAVAYLGEQRRWLLSALVACAEKSKSHNLCRAVLEIARQWAMNKRDPYPTMKEKATLLQKMAAFELRGDRAESLFNMYLELIYDIYTEPSLRRTDLTTKLEQSFLLGCRATDLSLRERFIDLMDVSIPRSLFSRLTYIIGVQNWEALADHNWMFLALHLLLGSVDPEYAITADRKGSFEESITSPPLTLEGVSSLVRPMQRLLCLDPQKVHDVWVSVFPTAWACLSRREQTDITHHFIILLSKDYHVKQAELRPNVIQTLLEGVLACSPPMNLPPHLVKYLAKTFGAWHVASELLTSSLDHLREEEVVVRDTVYDSLAEMYAELAEDDVFYGLWRRRALYSETNIAIAYEQCGMWEQASSVYEAAQSKTRAGNLPFSEAEFCLWEDHWMLAAEKLQQWDVLYDLARAENNHELMLESAWRTKDWAEQLGQFEEQIGQLPDVATPRRRVFEAFIILVKAPATSDLRTAEFTKLMEDAMQLTLRKWTNLPPHLSAAHVPLLQHFQQFVELQEAVQIFGSLIQTTLQNLEKRSSDLKMVLQAWRERLPNPYDDISIWSDLVAWRQNVFNSINKTYLPLLTNANTAAGTGGSSAPTFGYRGYHETAWIINRFAHVSRKHDLLDVCFSQLNRIYTLPNIEISEAFLKLREQARCHYQKPGDLQAGLEVINNTNLIYFSTTQKAEFYTLKAMFYAKFGRNDEANAAFGQAIQLDMMQAKGWAAWGRYNDRLFKENPGDMVLAAHAVHCYLQAAGLYKTRKSRPLLARVLWLLSVDDGTLTISRAFDTYKGDAAYWYWITLIPQLCLSLSQRELKQARYLLLNLAKLYPQALFFHLRTTKEDLNLARHQAAKAAAVAAHRAAAQSRADGSHDGTPDANGDVKMNDETSASAHQSPSRSSATADTATSQITRQSPDYVEEVVQILKTAFPLLILSMETMVDNIQSRFRASSEEEIYRLTCVLLGDAVGHFVMRVNADDNGQLHPQTVQTIERFAHSLSGPIRQTWEDDFITGKPNQAELVQRLQRWRDRYERHLDARPRVQSLDMLSHHLLEFQYGKWDEIEVPGQYTEDKDNNQNFVRLLKFGPTFENCRTNGYAWKRFTIYGHDHSKTSFAAQIPSNKHARREERLMHMLRTLNLTLFRKKESRKRNLHFHLPVVVPCSSNMRLVQNDASYITLGDIYDQYCEESGIAREDPILLAVEKLKVTMRDAMLTTSKKLDKTEYISLKKEIADEVSLKMIPPNVISRYMTRTMAGPGELWRMRKQFALQVASTSFVTHVLCIGNRAPQRFNLSLATGMMYMSDLIPSAAANAPILASSEIVPFRLTPNMQHFMGPILLDGLLAVGIMTIGRCLTEPEFDLESHLCLFARDEVVTLRTRAAPQDMAFRPAVIALADGVVKRAEYLGCKAEREAAIAAKDPQNLPTVPVLQTVTSLISDAMHPSRLAKMPEIYMPWF</sequence>
<dbReference type="InterPro" id="IPR003151">
    <property type="entry name" value="PIK-rel_kinase_FAT"/>
</dbReference>